<keyword evidence="4" id="KW-1003">Cell membrane</keyword>
<dbReference type="AlphaFoldDB" id="A0A1I2F7S8"/>
<feature type="transmembrane region" description="Helical" evidence="8">
    <location>
        <begin position="313"/>
        <end position="341"/>
    </location>
</feature>
<keyword evidence="3" id="KW-0813">Transport</keyword>
<dbReference type="RefSeq" id="WP_091543867.1">
    <property type="nucleotide sequence ID" value="NZ_FONY01000012.1"/>
</dbReference>
<dbReference type="OrthoDB" id="9793390at2"/>
<dbReference type="GO" id="GO:0005886">
    <property type="term" value="C:plasma membrane"/>
    <property type="evidence" value="ECO:0007669"/>
    <property type="project" value="UniProtKB-SubCell"/>
</dbReference>
<reference evidence="9 10" key="1">
    <citation type="submission" date="2016-10" db="EMBL/GenBank/DDBJ databases">
        <authorList>
            <person name="de Groot N.N."/>
        </authorList>
    </citation>
    <scope>NUCLEOTIDE SEQUENCE [LARGE SCALE GENOMIC DNA]</scope>
    <source>
        <strain>GEY</strain>
        <strain evidence="10">DSM 9560</strain>
    </source>
</reference>
<keyword evidence="7 8" id="KW-0472">Membrane</keyword>
<dbReference type="PANTHER" id="PTHR21716">
    <property type="entry name" value="TRANSMEMBRANE PROTEIN"/>
    <property type="match status" value="1"/>
</dbReference>
<feature type="transmembrane region" description="Helical" evidence="8">
    <location>
        <begin position="249"/>
        <end position="267"/>
    </location>
</feature>
<keyword evidence="6 8" id="KW-1133">Transmembrane helix</keyword>
<evidence type="ECO:0000256" key="4">
    <source>
        <dbReference type="ARBA" id="ARBA00022475"/>
    </source>
</evidence>
<dbReference type="GO" id="GO:0055085">
    <property type="term" value="P:transmembrane transport"/>
    <property type="evidence" value="ECO:0007669"/>
    <property type="project" value="TreeGrafter"/>
</dbReference>
<comment type="subcellular location">
    <subcellularLocation>
        <location evidence="1">Cell membrane</location>
        <topology evidence="1">Multi-pass membrane protein</topology>
    </subcellularLocation>
</comment>
<evidence type="ECO:0000256" key="6">
    <source>
        <dbReference type="ARBA" id="ARBA00022989"/>
    </source>
</evidence>
<evidence type="ECO:0000313" key="10">
    <source>
        <dbReference type="Proteomes" id="UP000199513"/>
    </source>
</evidence>
<gene>
    <name evidence="9" type="ORF">SAMN04488541_1012100</name>
</gene>
<dbReference type="Proteomes" id="UP000199513">
    <property type="component" value="Unassembled WGS sequence"/>
</dbReference>
<accession>A0A1I2F7S8</accession>
<evidence type="ECO:0000256" key="7">
    <source>
        <dbReference type="ARBA" id="ARBA00023136"/>
    </source>
</evidence>
<evidence type="ECO:0000256" key="1">
    <source>
        <dbReference type="ARBA" id="ARBA00004651"/>
    </source>
</evidence>
<keyword evidence="5 8" id="KW-0812">Transmembrane</keyword>
<feature type="transmembrane region" description="Helical" evidence="8">
    <location>
        <begin position="207"/>
        <end position="229"/>
    </location>
</feature>
<feature type="transmembrane region" description="Helical" evidence="8">
    <location>
        <begin position="149"/>
        <end position="172"/>
    </location>
</feature>
<feature type="transmembrane region" description="Helical" evidence="8">
    <location>
        <begin position="62"/>
        <end position="86"/>
    </location>
</feature>
<name>A0A1I2F7S8_9BACT</name>
<sequence length="362" mass="40082">MLFNRTVINIISVLAIALFLAWIFSDIVAYILISIVLASILKPPADYLSQIHIGGYKMPRAIAILISFGILVGIISLFVLLFIPLISEQIKVISSLDYNELLKRVSKPLQNIENILIKNKLVNKSPNFIIDAIRGNISSIFDKLQIGNIISATSSVFIGALAVIFITFFFLFDRGIIRKNLIAMIPNRYFEVTINAVYKIERLLANYLLGLSLQMLSIFTIISFGLIIADVKYAITMGLFAAMVHPVPFAGPFTSTCFGLIVGTSIAPSEMFENGGYVFFITKILIVYGFTYLTDNVLLQPLILSKSVKAHPLEIFLTVFAGASLAGIVGMIAAIPVYTIIKVSIAEMRRGYKQYKIFKKAT</sequence>
<evidence type="ECO:0000256" key="8">
    <source>
        <dbReference type="SAM" id="Phobius"/>
    </source>
</evidence>
<dbReference type="InterPro" id="IPR002549">
    <property type="entry name" value="AI-2E-like"/>
</dbReference>
<evidence type="ECO:0000313" key="9">
    <source>
        <dbReference type="EMBL" id="SFF00590.1"/>
    </source>
</evidence>
<proteinExistence type="inferred from homology"/>
<evidence type="ECO:0000256" key="5">
    <source>
        <dbReference type="ARBA" id="ARBA00022692"/>
    </source>
</evidence>
<protein>
    <submittedName>
        <fullName evidence="9">Predicted PurR-regulated permease PerM</fullName>
    </submittedName>
</protein>
<evidence type="ECO:0000256" key="3">
    <source>
        <dbReference type="ARBA" id="ARBA00022448"/>
    </source>
</evidence>
<dbReference type="PANTHER" id="PTHR21716:SF53">
    <property type="entry name" value="PERMEASE PERM-RELATED"/>
    <property type="match status" value="1"/>
</dbReference>
<organism evidence="9 10">
    <name type="scientific">Thermoflexibacter ruber</name>
    <dbReference type="NCBI Taxonomy" id="1003"/>
    <lineage>
        <taxon>Bacteria</taxon>
        <taxon>Pseudomonadati</taxon>
        <taxon>Bacteroidota</taxon>
        <taxon>Cytophagia</taxon>
        <taxon>Cytophagales</taxon>
        <taxon>Thermoflexibacteraceae</taxon>
        <taxon>Thermoflexibacter</taxon>
    </lineage>
</organism>
<feature type="transmembrane region" description="Helical" evidence="8">
    <location>
        <begin position="274"/>
        <end position="293"/>
    </location>
</feature>
<evidence type="ECO:0000256" key="2">
    <source>
        <dbReference type="ARBA" id="ARBA00009773"/>
    </source>
</evidence>
<comment type="similarity">
    <text evidence="2">Belongs to the autoinducer-2 exporter (AI-2E) (TC 2.A.86) family.</text>
</comment>
<keyword evidence="10" id="KW-1185">Reference proteome</keyword>
<dbReference type="EMBL" id="FONY01000012">
    <property type="protein sequence ID" value="SFF00590.1"/>
    <property type="molecule type" value="Genomic_DNA"/>
</dbReference>
<feature type="transmembrane region" description="Helical" evidence="8">
    <location>
        <begin position="12"/>
        <end position="41"/>
    </location>
</feature>
<dbReference type="Pfam" id="PF01594">
    <property type="entry name" value="AI-2E_transport"/>
    <property type="match status" value="1"/>
</dbReference>
<dbReference type="STRING" id="1003.SAMN04488541_1012100"/>